<dbReference type="EMBL" id="CAUYUJ010005168">
    <property type="protein sequence ID" value="CAK0812520.1"/>
    <property type="molecule type" value="Genomic_DNA"/>
</dbReference>
<dbReference type="Gene3D" id="2.130.10.10">
    <property type="entry name" value="YVTN repeat-like/Quinoprotein amine dehydrogenase"/>
    <property type="match status" value="1"/>
</dbReference>
<name>A0ABN9R1C7_9DINO</name>
<comment type="caution">
    <text evidence="2">The sequence shown here is derived from an EMBL/GenBank/DDBJ whole genome shotgun (WGS) entry which is preliminary data.</text>
</comment>
<keyword evidence="3" id="KW-1185">Reference proteome</keyword>
<reference evidence="2" key="1">
    <citation type="submission" date="2023-10" db="EMBL/GenBank/DDBJ databases">
        <authorList>
            <person name="Chen Y."/>
            <person name="Shah S."/>
            <person name="Dougan E. K."/>
            <person name="Thang M."/>
            <person name="Chan C."/>
        </authorList>
    </citation>
    <scope>NUCLEOTIDE SEQUENCE [LARGE SCALE GENOMIC DNA]</scope>
</reference>
<accession>A0ABN9R1C7</accession>
<dbReference type="PANTHER" id="PTHR36220:SF1">
    <property type="entry name" value="GAMMA TUBULIN COMPLEX COMPONENT C-TERMINAL DOMAIN-CONTAINING PROTEIN"/>
    <property type="match status" value="1"/>
</dbReference>
<feature type="region of interest" description="Disordered" evidence="1">
    <location>
        <begin position="387"/>
        <end position="506"/>
    </location>
</feature>
<dbReference type="SUPFAM" id="SSF69322">
    <property type="entry name" value="Tricorn protease domain 2"/>
    <property type="match status" value="1"/>
</dbReference>
<proteinExistence type="predicted"/>
<evidence type="ECO:0000313" key="3">
    <source>
        <dbReference type="Proteomes" id="UP001189429"/>
    </source>
</evidence>
<organism evidence="2 3">
    <name type="scientific">Prorocentrum cordatum</name>
    <dbReference type="NCBI Taxonomy" id="2364126"/>
    <lineage>
        <taxon>Eukaryota</taxon>
        <taxon>Sar</taxon>
        <taxon>Alveolata</taxon>
        <taxon>Dinophyceae</taxon>
        <taxon>Prorocentrales</taxon>
        <taxon>Prorocentraceae</taxon>
        <taxon>Prorocentrum</taxon>
    </lineage>
</organism>
<evidence type="ECO:0008006" key="4">
    <source>
        <dbReference type="Google" id="ProtNLM"/>
    </source>
</evidence>
<feature type="compositionally biased region" description="Basic and acidic residues" evidence="1">
    <location>
        <begin position="400"/>
        <end position="410"/>
    </location>
</feature>
<gene>
    <name evidence="2" type="ORF">PCOR1329_LOCUS16790</name>
</gene>
<dbReference type="PANTHER" id="PTHR36220">
    <property type="entry name" value="UNNAMED PRODUCT"/>
    <property type="match status" value="1"/>
</dbReference>
<evidence type="ECO:0000256" key="1">
    <source>
        <dbReference type="SAM" id="MobiDB-lite"/>
    </source>
</evidence>
<sequence length="536" mass="57545">MTGQGGRGCKWDPTSMGTLLVKSLVIKCPSVPTAVASPLCRATPPTTAKPASMNWRGGGAWQQVGSDIHFLADGVDGYKSISLSADGGRVAIGDTSKGNRAGHIRVFEWASGTWQQMGADIDGEAEGEFSGFSVTLSSDGSRVAAGAPFSDDVGFNFGCVRVYDWVGGAWQKVGSDIPGATDNERAGWSVSLSANGSRVAVSGHYYDGFRGRVRVFDWEGDAWVQAGSDVAGDVSQNQFGSAVSLSADGTRLAVSAKPQAQPSTYVRIYDSAGNAWQQAESFSNVAGSMSLNSEGTRVAIAMPGWVEDARFVRIYGLADGSADPTPSPTPSSVQGTGDPHLVNIYGEHFDIYQPGAYVPLQVPRGASLDATRLLVKASVEQFGAACGEIGAGGLPRRQRDRQLGREQRDRERRRRRAQRLQQERWRPPILRSRSIGGPAAERNPMDVLRRRGPQGRLGAHAAGHRVPEHPRQAPGAGWPSRRGAPGSGRPRTGIHQEPPVHPQHRLDERFCRWPERRPRDGFEGCTHGCDVVSATW</sequence>
<dbReference type="InterPro" id="IPR015943">
    <property type="entry name" value="WD40/YVTN_repeat-like_dom_sf"/>
</dbReference>
<protein>
    <recommendedName>
        <fullName evidence="4">Subtilisin</fullName>
    </recommendedName>
</protein>
<dbReference type="Proteomes" id="UP001189429">
    <property type="component" value="Unassembled WGS sequence"/>
</dbReference>
<evidence type="ECO:0000313" key="2">
    <source>
        <dbReference type="EMBL" id="CAK0812520.1"/>
    </source>
</evidence>
<feature type="compositionally biased region" description="Low complexity" evidence="1">
    <location>
        <begin position="477"/>
        <end position="491"/>
    </location>
</feature>